<feature type="non-terminal residue" evidence="1">
    <location>
        <position position="95"/>
    </location>
</feature>
<evidence type="ECO:0000313" key="1">
    <source>
        <dbReference type="EMBL" id="KAK3076719.1"/>
    </source>
</evidence>
<keyword evidence="2" id="KW-1185">Reference proteome</keyword>
<accession>A0ACC3DJQ3</accession>
<name>A0ACC3DJQ3_9PEZI</name>
<comment type="caution">
    <text evidence="1">The sequence shown here is derived from an EMBL/GenBank/DDBJ whole genome shotgun (WGS) entry which is preliminary data.</text>
</comment>
<dbReference type="Proteomes" id="UP001186974">
    <property type="component" value="Unassembled WGS sequence"/>
</dbReference>
<organism evidence="1 2">
    <name type="scientific">Coniosporium uncinatum</name>
    <dbReference type="NCBI Taxonomy" id="93489"/>
    <lineage>
        <taxon>Eukaryota</taxon>
        <taxon>Fungi</taxon>
        <taxon>Dikarya</taxon>
        <taxon>Ascomycota</taxon>
        <taxon>Pezizomycotina</taxon>
        <taxon>Dothideomycetes</taxon>
        <taxon>Dothideomycetes incertae sedis</taxon>
        <taxon>Coniosporium</taxon>
    </lineage>
</organism>
<reference evidence="1" key="1">
    <citation type="submission" date="2024-09" db="EMBL/GenBank/DDBJ databases">
        <title>Black Yeasts Isolated from many extreme environments.</title>
        <authorList>
            <person name="Coleine C."/>
            <person name="Stajich J.E."/>
            <person name="Selbmann L."/>
        </authorList>
    </citation>
    <scope>NUCLEOTIDE SEQUENCE</scope>
    <source>
        <strain evidence="1">CCFEE 5737</strain>
    </source>
</reference>
<gene>
    <name evidence="1" type="ORF">LTS18_012242</name>
</gene>
<dbReference type="EMBL" id="JAWDJW010003634">
    <property type="protein sequence ID" value="KAK3076719.1"/>
    <property type="molecule type" value="Genomic_DNA"/>
</dbReference>
<evidence type="ECO:0000313" key="2">
    <source>
        <dbReference type="Proteomes" id="UP001186974"/>
    </source>
</evidence>
<protein>
    <submittedName>
        <fullName evidence="1">Uncharacterized protein</fullName>
    </submittedName>
</protein>
<sequence length="95" mass="10510">MKQRNASIVSTASRHKKKNVAQEPVTSVLPAGDVPYDPDREWNEDEEVLAALGYKPEFKREFNLFTTFCVSFAVLGLLPSFASTLFYGMGYAGTG</sequence>
<proteinExistence type="predicted"/>